<comment type="caution">
    <text evidence="3">The sequence shown here is derived from an EMBL/GenBank/DDBJ whole genome shotgun (WGS) entry which is preliminary data.</text>
</comment>
<name>A0ABU9SYI0_9ALTE</name>
<dbReference type="EMBL" id="JBBMQS010000010">
    <property type="protein sequence ID" value="MEM5498927.1"/>
    <property type="molecule type" value="Genomic_DNA"/>
</dbReference>
<dbReference type="InterPro" id="IPR022529">
    <property type="entry name" value="DUF3530"/>
</dbReference>
<dbReference type="RefSeq" id="WP_006994726.1">
    <property type="nucleotide sequence ID" value="NZ_JBBMQS010000010.1"/>
</dbReference>
<feature type="transmembrane region" description="Helical" evidence="2">
    <location>
        <begin position="12"/>
        <end position="36"/>
    </location>
</feature>
<evidence type="ECO:0000256" key="2">
    <source>
        <dbReference type="SAM" id="Phobius"/>
    </source>
</evidence>
<evidence type="ECO:0000313" key="3">
    <source>
        <dbReference type="EMBL" id="MEM5498927.1"/>
    </source>
</evidence>
<reference evidence="3 4" key="1">
    <citation type="submission" date="2024-03" db="EMBL/GenBank/DDBJ databases">
        <title>Community enrichment and isolation of bacterial strains for fucoidan degradation.</title>
        <authorList>
            <person name="Sichert A."/>
        </authorList>
    </citation>
    <scope>NUCLEOTIDE SEQUENCE [LARGE SCALE GENOMIC DNA]</scope>
    <source>
        <strain evidence="3 4">AS12</strain>
    </source>
</reference>
<accession>A0ABU9SYI0</accession>
<dbReference type="Proteomes" id="UP001461163">
    <property type="component" value="Unassembled WGS sequence"/>
</dbReference>
<feature type="region of interest" description="Disordered" evidence="1">
    <location>
        <begin position="122"/>
        <end position="178"/>
    </location>
</feature>
<evidence type="ECO:0000313" key="4">
    <source>
        <dbReference type="Proteomes" id="UP001461163"/>
    </source>
</evidence>
<feature type="compositionally biased region" description="Polar residues" evidence="1">
    <location>
        <begin position="159"/>
        <end position="178"/>
    </location>
</feature>
<proteinExistence type="predicted"/>
<sequence>MNISFINKFKVFLHGIYMPALHAFINSIALCCMLFLPSMTSASPLTDVQRQLFPDKAKILQANNKPTIIIESQNTTSNLNGVAILVGETGRPPSSQQNLAILTQYLNDLGWVTIQITPPTIGFEPDLSDEETAASDTQSQESATDVSQDDALDDETESTQENTQAPNEVANSSPASPQYQLHRISNGHFLQHEQELRELMQATLARAQSYSGFRLIIAQGTSAAWLIKIYAEKQIPNPDALVAISPFWPQRNLNALIANYTAVTEMPLLDIYSPHDNNWSLLSATQRGIDATRNLKLDYRQRQLTNTFNTSSDSAFVSKEIHGWLHYLGW</sequence>
<keyword evidence="2" id="KW-1133">Transmembrane helix</keyword>
<feature type="compositionally biased region" description="Acidic residues" evidence="1">
    <location>
        <begin position="147"/>
        <end position="158"/>
    </location>
</feature>
<gene>
    <name evidence="3" type="ORF">WNY77_16065</name>
</gene>
<evidence type="ECO:0000256" key="1">
    <source>
        <dbReference type="SAM" id="MobiDB-lite"/>
    </source>
</evidence>
<dbReference type="Pfam" id="PF12048">
    <property type="entry name" value="DUF3530"/>
    <property type="match status" value="1"/>
</dbReference>
<keyword evidence="2" id="KW-0812">Transmembrane</keyword>
<feature type="compositionally biased region" description="Polar residues" evidence="1">
    <location>
        <begin position="134"/>
        <end position="146"/>
    </location>
</feature>
<protein>
    <submittedName>
        <fullName evidence="3">DUF3530 family protein</fullName>
    </submittedName>
</protein>
<keyword evidence="2" id="KW-0472">Membrane</keyword>
<keyword evidence="4" id="KW-1185">Reference proteome</keyword>
<organism evidence="3 4">
    <name type="scientific">Paraglaciecola mesophila</name>
    <dbReference type="NCBI Taxonomy" id="197222"/>
    <lineage>
        <taxon>Bacteria</taxon>
        <taxon>Pseudomonadati</taxon>
        <taxon>Pseudomonadota</taxon>
        <taxon>Gammaproteobacteria</taxon>
        <taxon>Alteromonadales</taxon>
        <taxon>Alteromonadaceae</taxon>
        <taxon>Paraglaciecola</taxon>
    </lineage>
</organism>